<dbReference type="AlphaFoldDB" id="A0A151QWW6"/>
<sequence>MVHGRLKEKFSRKRFLLILDDVWNRKQNEWEALKAPLQLGSQGSKIVVTTCDMKVALVVG</sequence>
<organism evidence="2 3">
    <name type="scientific">Cajanus cajan</name>
    <name type="common">Pigeon pea</name>
    <name type="synonym">Cajanus indicus</name>
    <dbReference type="NCBI Taxonomy" id="3821"/>
    <lineage>
        <taxon>Eukaryota</taxon>
        <taxon>Viridiplantae</taxon>
        <taxon>Streptophyta</taxon>
        <taxon>Embryophyta</taxon>
        <taxon>Tracheophyta</taxon>
        <taxon>Spermatophyta</taxon>
        <taxon>Magnoliopsida</taxon>
        <taxon>eudicotyledons</taxon>
        <taxon>Gunneridae</taxon>
        <taxon>Pentapetalae</taxon>
        <taxon>rosids</taxon>
        <taxon>fabids</taxon>
        <taxon>Fabales</taxon>
        <taxon>Fabaceae</taxon>
        <taxon>Papilionoideae</taxon>
        <taxon>50 kb inversion clade</taxon>
        <taxon>NPAAA clade</taxon>
        <taxon>indigoferoid/millettioid clade</taxon>
        <taxon>Phaseoleae</taxon>
        <taxon>Cajanus</taxon>
    </lineage>
</organism>
<name>A0A151QWW6_CAJCA</name>
<dbReference type="GO" id="GO:0043531">
    <property type="term" value="F:ADP binding"/>
    <property type="evidence" value="ECO:0007669"/>
    <property type="project" value="InterPro"/>
</dbReference>
<dbReference type="Gene3D" id="3.40.50.300">
    <property type="entry name" value="P-loop containing nucleotide triphosphate hydrolases"/>
    <property type="match status" value="1"/>
</dbReference>
<protein>
    <submittedName>
        <fullName evidence="2">Disease resistance protein RGA3</fullName>
    </submittedName>
</protein>
<reference evidence="2" key="1">
    <citation type="journal article" date="2012" name="Nat. Biotechnol.">
        <title>Draft genome sequence of pigeonpea (Cajanus cajan), an orphan legume crop of resource-poor farmers.</title>
        <authorList>
            <person name="Varshney R.K."/>
            <person name="Chen W."/>
            <person name="Li Y."/>
            <person name="Bharti A.K."/>
            <person name="Saxena R.K."/>
            <person name="Schlueter J.A."/>
            <person name="Donoghue M.T."/>
            <person name="Azam S."/>
            <person name="Fan G."/>
            <person name="Whaley A.M."/>
            <person name="Farmer A.D."/>
            <person name="Sheridan J."/>
            <person name="Iwata A."/>
            <person name="Tuteja R."/>
            <person name="Penmetsa R.V."/>
            <person name="Wu W."/>
            <person name="Upadhyaya H.D."/>
            <person name="Yang S.P."/>
            <person name="Shah T."/>
            <person name="Saxena K.B."/>
            <person name="Michael T."/>
            <person name="McCombie W.R."/>
            <person name="Yang B."/>
            <person name="Zhang G."/>
            <person name="Yang H."/>
            <person name="Wang J."/>
            <person name="Spillane C."/>
            <person name="Cook D.R."/>
            <person name="May G.D."/>
            <person name="Xu X."/>
            <person name="Jackson S.A."/>
        </authorList>
    </citation>
    <scope>NUCLEOTIDE SEQUENCE [LARGE SCALE GENOMIC DNA]</scope>
</reference>
<evidence type="ECO:0000259" key="1">
    <source>
        <dbReference type="Pfam" id="PF00931"/>
    </source>
</evidence>
<keyword evidence="3" id="KW-1185">Reference proteome</keyword>
<dbReference type="EMBL" id="KQ484530">
    <property type="protein sequence ID" value="KYP34732.1"/>
    <property type="molecule type" value="Genomic_DNA"/>
</dbReference>
<dbReference type="Pfam" id="PF00931">
    <property type="entry name" value="NB-ARC"/>
    <property type="match status" value="1"/>
</dbReference>
<evidence type="ECO:0000313" key="3">
    <source>
        <dbReference type="Proteomes" id="UP000075243"/>
    </source>
</evidence>
<dbReference type="Proteomes" id="UP000075243">
    <property type="component" value="Unassembled WGS sequence"/>
</dbReference>
<dbReference type="Gramene" id="C.cajan_43728.t">
    <property type="protein sequence ID" value="C.cajan_43728.t.cds1"/>
    <property type="gene ID" value="C.cajan_43728"/>
</dbReference>
<dbReference type="InterPro" id="IPR002182">
    <property type="entry name" value="NB-ARC"/>
</dbReference>
<dbReference type="SUPFAM" id="SSF52540">
    <property type="entry name" value="P-loop containing nucleoside triphosphate hydrolases"/>
    <property type="match status" value="1"/>
</dbReference>
<evidence type="ECO:0000313" key="2">
    <source>
        <dbReference type="EMBL" id="KYP34732.1"/>
    </source>
</evidence>
<dbReference type="STRING" id="3821.A0A151QWW6"/>
<accession>A0A151QWW6</accession>
<dbReference type="InterPro" id="IPR027417">
    <property type="entry name" value="P-loop_NTPase"/>
</dbReference>
<proteinExistence type="predicted"/>
<gene>
    <name evidence="2" type="ORF">KK1_044284</name>
</gene>
<feature type="domain" description="NB-ARC" evidence="1">
    <location>
        <begin position="5"/>
        <end position="57"/>
    </location>
</feature>